<proteinExistence type="inferred from homology"/>
<organism evidence="3 4">
    <name type="scientific">Fundicoccus culcitae</name>
    <dbReference type="NCBI Taxonomy" id="2969821"/>
    <lineage>
        <taxon>Bacteria</taxon>
        <taxon>Bacillati</taxon>
        <taxon>Bacillota</taxon>
        <taxon>Bacilli</taxon>
        <taxon>Lactobacillales</taxon>
        <taxon>Aerococcaceae</taxon>
        <taxon>Fundicoccus</taxon>
    </lineage>
</organism>
<evidence type="ECO:0000256" key="1">
    <source>
        <dbReference type="ARBA" id="ARBA00006056"/>
    </source>
</evidence>
<dbReference type="PANTHER" id="PTHR11091">
    <property type="entry name" value="OXIDOREDUCTASE-RELATED"/>
    <property type="match status" value="1"/>
</dbReference>
<sequence>MTEETKVNITAERLHKLIKDKLVLAGLPEEQAEETSNHLVYADMIGVHSHGAVRVEYYSERISKGGINTNPQLEFEQTGPSTAIYHGDNGQGHFVVNKSLEDVIRLAKESGVAVVGISRVGHTGTLSYYLRKIAKQDLIGIAVTQSDPMVVPYGGAEVYYGTNPIAFSAPTAGNDPIVFDMATTVQAWGKILDARSKGNEIPDTWAVDASGTPTTDPHNVAGLVPIAGPKGYGLMMMVDILAGVLLGLPFGSSVSSMYHDLSEKRNLGQTFIVIDPSRFRDIEAFKNDITQTIDELHNIPTAPGFDQVYYPGELSLIAMEKSQNEGIDIPKSIIDYLESNEIFINSSDHKGIFAD</sequence>
<dbReference type="EC" id="1.1.1.154" evidence="3"/>
<evidence type="ECO:0000313" key="4">
    <source>
        <dbReference type="Proteomes" id="UP001315967"/>
    </source>
</evidence>
<comment type="similarity">
    <text evidence="1">Belongs to the LDH2/MDH2 oxidoreductase family.</text>
</comment>
<protein>
    <submittedName>
        <fullName evidence="3">Ureidoglycolate dehydrogenase</fullName>
        <ecNumber evidence="3">1.1.1.154</ecNumber>
    </submittedName>
</protein>
<keyword evidence="2 3" id="KW-0560">Oxidoreductase</keyword>
<gene>
    <name evidence="3" type="primary">allD</name>
    <name evidence="3" type="ORF">NRE15_06660</name>
</gene>
<dbReference type="InterPro" id="IPR036111">
    <property type="entry name" value="Mal/L-sulfo/L-lacto_DH-like_sf"/>
</dbReference>
<dbReference type="InterPro" id="IPR043143">
    <property type="entry name" value="Mal/L-sulf/L-lact_DH-like_NADP"/>
</dbReference>
<dbReference type="InterPro" id="IPR003767">
    <property type="entry name" value="Malate/L-lactate_DH-like"/>
</dbReference>
<dbReference type="EMBL" id="CP102453">
    <property type="protein sequence ID" value="UUX35320.1"/>
    <property type="molecule type" value="Genomic_DNA"/>
</dbReference>
<name>A0ABY5P9P5_9LACT</name>
<dbReference type="NCBIfam" id="NF011599">
    <property type="entry name" value="PRK15025.1"/>
    <property type="match status" value="1"/>
</dbReference>
<evidence type="ECO:0000313" key="3">
    <source>
        <dbReference type="EMBL" id="UUX35320.1"/>
    </source>
</evidence>
<dbReference type="Gene3D" id="1.10.1530.10">
    <property type="match status" value="1"/>
</dbReference>
<dbReference type="Proteomes" id="UP001315967">
    <property type="component" value="Chromosome"/>
</dbReference>
<evidence type="ECO:0000256" key="2">
    <source>
        <dbReference type="ARBA" id="ARBA00023002"/>
    </source>
</evidence>
<dbReference type="GO" id="GO:0009040">
    <property type="term" value="F:ureidoglycolate dehydrogenase activity"/>
    <property type="evidence" value="ECO:0007669"/>
    <property type="project" value="UniProtKB-EC"/>
</dbReference>
<reference evidence="3 4" key="1">
    <citation type="submission" date="2022-08" db="EMBL/GenBank/DDBJ databases">
        <title>Aerococcaceae sp. nov isolated from spoiled eye mask.</title>
        <authorList>
            <person name="Zhou G."/>
            <person name="Xie X.-B."/>
            <person name="Shi Q.-S."/>
            <person name="Wang Y.-S."/>
            <person name="Wen X."/>
            <person name="Peng H."/>
            <person name="Yang X.-J."/>
            <person name="Tao H.-B."/>
            <person name="Huang X.-M."/>
        </authorList>
    </citation>
    <scope>NUCLEOTIDE SEQUENCE [LARGE SCALE GENOMIC DNA]</scope>
    <source>
        <strain evidence="4">DM20194951</strain>
    </source>
</reference>
<dbReference type="Gene3D" id="3.30.1370.60">
    <property type="entry name" value="Hypothetical oxidoreductase yiak, domain 2"/>
    <property type="match status" value="1"/>
</dbReference>
<dbReference type="InterPro" id="IPR043144">
    <property type="entry name" value="Mal/L-sulf/L-lact_DH-like_ah"/>
</dbReference>
<dbReference type="NCBIfam" id="TIGR03175">
    <property type="entry name" value="AllD"/>
    <property type="match status" value="1"/>
</dbReference>
<dbReference type="PANTHER" id="PTHR11091:SF0">
    <property type="entry name" value="MALATE DEHYDROGENASE"/>
    <property type="match status" value="1"/>
</dbReference>
<keyword evidence="4" id="KW-1185">Reference proteome</keyword>
<dbReference type="Pfam" id="PF02615">
    <property type="entry name" value="Ldh_2"/>
    <property type="match status" value="1"/>
</dbReference>
<accession>A0ABY5P9P5</accession>
<dbReference type="InterPro" id="IPR017590">
    <property type="entry name" value="Ureidoglycolate_dehydrogenase"/>
</dbReference>
<dbReference type="SUPFAM" id="SSF89733">
    <property type="entry name" value="L-sulfolactate dehydrogenase-like"/>
    <property type="match status" value="1"/>
</dbReference>